<dbReference type="SUPFAM" id="SSF51735">
    <property type="entry name" value="NAD(P)-binding Rossmann-fold domains"/>
    <property type="match status" value="1"/>
</dbReference>
<dbReference type="NCBIfam" id="NF003992">
    <property type="entry name" value="PRK05472.2-1"/>
    <property type="match status" value="1"/>
</dbReference>
<gene>
    <name evidence="7" type="primary">rex</name>
    <name evidence="9" type="ORF">FNH13_17260</name>
</gene>
<evidence type="ECO:0000256" key="2">
    <source>
        <dbReference type="ARBA" id="ARBA00022491"/>
    </source>
</evidence>
<evidence type="ECO:0000256" key="1">
    <source>
        <dbReference type="ARBA" id="ARBA00022490"/>
    </source>
</evidence>
<feature type="DNA-binding region" description="H-T-H motif" evidence="7">
    <location>
        <begin position="21"/>
        <end position="60"/>
    </location>
</feature>
<dbReference type="InterPro" id="IPR003781">
    <property type="entry name" value="CoA-bd"/>
</dbReference>
<dbReference type="NCBIfam" id="NF003994">
    <property type="entry name" value="PRK05472.2-3"/>
    <property type="match status" value="1"/>
</dbReference>
<protein>
    <recommendedName>
        <fullName evidence="7">Redox-sensing transcriptional repressor Rex</fullName>
    </recommendedName>
</protein>
<evidence type="ECO:0000256" key="5">
    <source>
        <dbReference type="ARBA" id="ARBA00023125"/>
    </source>
</evidence>
<keyword evidence="6 7" id="KW-0804">Transcription</keyword>
<evidence type="ECO:0000259" key="8">
    <source>
        <dbReference type="SMART" id="SM00881"/>
    </source>
</evidence>
<dbReference type="InterPro" id="IPR058236">
    <property type="entry name" value="Rex_actinobacterial-type"/>
</dbReference>
<comment type="function">
    <text evidence="7">Modulates transcription in response to changes in cellular NADH/NAD(+) redox state.</text>
</comment>
<evidence type="ECO:0000313" key="10">
    <source>
        <dbReference type="Proteomes" id="UP000315395"/>
    </source>
</evidence>
<evidence type="ECO:0000256" key="4">
    <source>
        <dbReference type="ARBA" id="ARBA00023027"/>
    </source>
</evidence>
<dbReference type="GO" id="GO:0005737">
    <property type="term" value="C:cytoplasm"/>
    <property type="evidence" value="ECO:0007669"/>
    <property type="project" value="UniProtKB-SubCell"/>
</dbReference>
<accession>A0A516GG27</accession>
<keyword evidence="3 7" id="KW-0805">Transcription regulation</keyword>
<dbReference type="SMART" id="SM00881">
    <property type="entry name" value="CoA_binding"/>
    <property type="match status" value="1"/>
</dbReference>
<dbReference type="NCBIfam" id="NF003996">
    <property type="entry name" value="PRK05472.2-5"/>
    <property type="match status" value="1"/>
</dbReference>
<proteinExistence type="inferred from homology"/>
<dbReference type="EMBL" id="CP041616">
    <property type="protein sequence ID" value="QDO90484.1"/>
    <property type="molecule type" value="Genomic_DNA"/>
</dbReference>
<sequence length="231" mass="24293">MPESARRAGGVPDATVGRLPLYLRALTSLHDRGVTSISSGELASLAGVRSTQLRKDLSHLGTYGVRGVGYEVELLAAQIAQELGLTQEWPVVIVGMGNLGRALASYGGFSDRGFRIVALVDDDPDVVGTDVEGLIVTTLDELEDSGPTVAIGVVATPSPAAQQVAERLVGMGVRSILNFAPGYLSLPEGVDVRGVDLGTELQILAFHEQRRLLAPSTHDPLRGDAEKEAMG</sequence>
<keyword evidence="4 7" id="KW-0520">NAD</keyword>
<evidence type="ECO:0000313" key="9">
    <source>
        <dbReference type="EMBL" id="QDO90484.1"/>
    </source>
</evidence>
<feature type="binding site" evidence="7">
    <location>
        <begin position="95"/>
        <end position="100"/>
    </location>
    <ligand>
        <name>NAD(+)</name>
        <dbReference type="ChEBI" id="CHEBI:57540"/>
    </ligand>
</feature>
<evidence type="ECO:0000256" key="3">
    <source>
        <dbReference type="ARBA" id="ARBA00023015"/>
    </source>
</evidence>
<dbReference type="GO" id="GO:0045892">
    <property type="term" value="P:negative regulation of DNA-templated transcription"/>
    <property type="evidence" value="ECO:0007669"/>
    <property type="project" value="InterPro"/>
</dbReference>
<dbReference type="Pfam" id="PF06971">
    <property type="entry name" value="Put_DNA-bind_N"/>
    <property type="match status" value="1"/>
</dbReference>
<dbReference type="OrthoDB" id="9784760at2"/>
<feature type="domain" description="CoA-binding" evidence="8">
    <location>
        <begin position="84"/>
        <end position="183"/>
    </location>
</feature>
<keyword evidence="10" id="KW-1185">Reference proteome</keyword>
<dbReference type="AlphaFoldDB" id="A0A516GG27"/>
<dbReference type="PANTHER" id="PTHR35786:SF1">
    <property type="entry name" value="REDOX-SENSING TRANSCRIPTIONAL REPRESSOR REX 1"/>
    <property type="match status" value="1"/>
</dbReference>
<dbReference type="NCBIfam" id="NF003993">
    <property type="entry name" value="PRK05472.2-2"/>
    <property type="match status" value="1"/>
</dbReference>
<keyword evidence="2 7" id="KW-0678">Repressor</keyword>
<evidence type="ECO:0000256" key="6">
    <source>
        <dbReference type="ARBA" id="ARBA00023163"/>
    </source>
</evidence>
<comment type="similarity">
    <text evidence="7">Belongs to the transcriptional regulatory Rex family.</text>
</comment>
<dbReference type="NCBIfam" id="NF003995">
    <property type="entry name" value="PRK05472.2-4"/>
    <property type="match status" value="1"/>
</dbReference>
<dbReference type="KEGG" id="orz:FNH13_17260"/>
<dbReference type="SUPFAM" id="SSF46785">
    <property type="entry name" value="Winged helix' DNA-binding domain"/>
    <property type="match status" value="1"/>
</dbReference>
<comment type="subcellular location">
    <subcellularLocation>
        <location evidence="7">Cytoplasm</location>
    </subcellularLocation>
</comment>
<organism evidence="9 10">
    <name type="scientific">Ornithinimicrobium ciconiae</name>
    <dbReference type="NCBI Taxonomy" id="2594265"/>
    <lineage>
        <taxon>Bacteria</taxon>
        <taxon>Bacillati</taxon>
        <taxon>Actinomycetota</taxon>
        <taxon>Actinomycetes</taxon>
        <taxon>Micrococcales</taxon>
        <taxon>Ornithinimicrobiaceae</taxon>
        <taxon>Ornithinimicrobium</taxon>
    </lineage>
</organism>
<dbReference type="Proteomes" id="UP000315395">
    <property type="component" value="Chromosome"/>
</dbReference>
<reference evidence="9 10" key="1">
    <citation type="submission" date="2019-07" db="EMBL/GenBank/DDBJ databases">
        <title>complete genome sequencing of Ornithinimicrobium sp. H23M54.</title>
        <authorList>
            <person name="Bae J.-W."/>
            <person name="Lee S.-Y."/>
        </authorList>
    </citation>
    <scope>NUCLEOTIDE SEQUENCE [LARGE SCALE GENOMIC DNA]</scope>
    <source>
        <strain evidence="9 10">H23M54</strain>
    </source>
</reference>
<dbReference type="GO" id="GO:0051775">
    <property type="term" value="P:response to redox state"/>
    <property type="evidence" value="ECO:0007669"/>
    <property type="project" value="InterPro"/>
</dbReference>
<dbReference type="HAMAP" id="MF_01131">
    <property type="entry name" value="Rex"/>
    <property type="match status" value="1"/>
</dbReference>
<dbReference type="InterPro" id="IPR036291">
    <property type="entry name" value="NAD(P)-bd_dom_sf"/>
</dbReference>
<name>A0A516GG27_9MICO</name>
<evidence type="ECO:0000256" key="7">
    <source>
        <dbReference type="HAMAP-Rule" id="MF_01131"/>
    </source>
</evidence>
<dbReference type="Gene3D" id="1.10.10.10">
    <property type="entry name" value="Winged helix-like DNA-binding domain superfamily/Winged helix DNA-binding domain"/>
    <property type="match status" value="1"/>
</dbReference>
<dbReference type="InterPro" id="IPR036390">
    <property type="entry name" value="WH_DNA-bd_sf"/>
</dbReference>
<dbReference type="InterPro" id="IPR036388">
    <property type="entry name" value="WH-like_DNA-bd_sf"/>
</dbReference>
<keyword evidence="5 7" id="KW-0238">DNA-binding</keyword>
<dbReference type="GO" id="GO:0003677">
    <property type="term" value="F:DNA binding"/>
    <property type="evidence" value="ECO:0007669"/>
    <property type="project" value="UniProtKB-UniRule"/>
</dbReference>
<keyword evidence="1 7" id="KW-0963">Cytoplasm</keyword>
<dbReference type="GO" id="GO:0003700">
    <property type="term" value="F:DNA-binding transcription factor activity"/>
    <property type="evidence" value="ECO:0007669"/>
    <property type="project" value="UniProtKB-UniRule"/>
</dbReference>
<dbReference type="Gene3D" id="3.40.50.720">
    <property type="entry name" value="NAD(P)-binding Rossmann-like Domain"/>
    <property type="match status" value="1"/>
</dbReference>
<dbReference type="PANTHER" id="PTHR35786">
    <property type="entry name" value="REDOX-SENSING TRANSCRIPTIONAL REPRESSOR REX"/>
    <property type="match status" value="1"/>
</dbReference>
<dbReference type="InterPro" id="IPR022876">
    <property type="entry name" value="Tscrpt_rep_Rex"/>
</dbReference>
<comment type="subunit">
    <text evidence="7">Homodimer.</text>
</comment>
<dbReference type="Pfam" id="PF02629">
    <property type="entry name" value="CoA_binding"/>
    <property type="match status" value="1"/>
</dbReference>
<dbReference type="InterPro" id="IPR009718">
    <property type="entry name" value="Rex_DNA-bd_C_dom"/>
</dbReference>